<name>A0A926VLV8_9CYAN</name>
<dbReference type="EMBL" id="JACJPW010000096">
    <property type="protein sequence ID" value="MBD2184844.1"/>
    <property type="molecule type" value="Genomic_DNA"/>
</dbReference>
<accession>A0A926VLV8</accession>
<protein>
    <submittedName>
        <fullName evidence="2">FHA domain-containing protein</fullName>
    </submittedName>
</protein>
<gene>
    <name evidence="2" type="ORF">H6G03_27865</name>
</gene>
<evidence type="ECO:0000313" key="2">
    <source>
        <dbReference type="EMBL" id="MBD2184844.1"/>
    </source>
</evidence>
<dbReference type="AlphaFoldDB" id="A0A926VLV8"/>
<dbReference type="SMART" id="SM00240">
    <property type="entry name" value="FHA"/>
    <property type="match status" value="1"/>
</dbReference>
<feature type="domain" description="FHA" evidence="1">
    <location>
        <begin position="29"/>
        <end position="88"/>
    </location>
</feature>
<reference evidence="2" key="1">
    <citation type="journal article" date="2015" name="ISME J.">
        <title>Draft Genome Sequence of Streptomyces incarnatus NRRL8089, which Produces the Nucleoside Antibiotic Sinefungin.</title>
        <authorList>
            <person name="Oshima K."/>
            <person name="Hattori M."/>
            <person name="Shimizu H."/>
            <person name="Fukuda K."/>
            <person name="Nemoto M."/>
            <person name="Inagaki K."/>
            <person name="Tamura T."/>
        </authorList>
    </citation>
    <scope>NUCLEOTIDE SEQUENCE</scope>
    <source>
        <strain evidence="2">FACHB-1375</strain>
    </source>
</reference>
<sequence length="142" mass="16225">MPLPQDQNHLLIVEDDKGRKEFILTKAVYSIGRDPTCNIRLYSQFVSRRHATLLQMPKQDGTYYYRIVDGDGKGRASANGLIINSRKLPAHDLKNEDEVVFGPQVRAIYYQLKRETIPSGPLDEFDITLINPGSMFDDEPEE</sequence>
<evidence type="ECO:0000259" key="1">
    <source>
        <dbReference type="PROSITE" id="PS50006"/>
    </source>
</evidence>
<dbReference type="SUPFAM" id="SSF49879">
    <property type="entry name" value="SMAD/FHA domain"/>
    <property type="match status" value="1"/>
</dbReference>
<dbReference type="RefSeq" id="WP_190472032.1">
    <property type="nucleotide sequence ID" value="NZ_JACJPW010000096.1"/>
</dbReference>
<evidence type="ECO:0000313" key="3">
    <source>
        <dbReference type="Proteomes" id="UP000641646"/>
    </source>
</evidence>
<organism evidence="2 3">
    <name type="scientific">Aerosakkonema funiforme FACHB-1375</name>
    <dbReference type="NCBI Taxonomy" id="2949571"/>
    <lineage>
        <taxon>Bacteria</taxon>
        <taxon>Bacillati</taxon>
        <taxon>Cyanobacteriota</taxon>
        <taxon>Cyanophyceae</taxon>
        <taxon>Oscillatoriophycideae</taxon>
        <taxon>Aerosakkonematales</taxon>
        <taxon>Aerosakkonemataceae</taxon>
        <taxon>Aerosakkonema</taxon>
    </lineage>
</organism>
<keyword evidence="3" id="KW-1185">Reference proteome</keyword>
<reference evidence="2" key="2">
    <citation type="submission" date="2020-08" db="EMBL/GenBank/DDBJ databases">
        <authorList>
            <person name="Chen M."/>
            <person name="Teng W."/>
            <person name="Zhao L."/>
            <person name="Hu C."/>
            <person name="Zhou Y."/>
            <person name="Han B."/>
            <person name="Song L."/>
            <person name="Shu W."/>
        </authorList>
    </citation>
    <scope>NUCLEOTIDE SEQUENCE</scope>
    <source>
        <strain evidence="2">FACHB-1375</strain>
    </source>
</reference>
<dbReference type="PROSITE" id="PS50006">
    <property type="entry name" value="FHA_DOMAIN"/>
    <property type="match status" value="1"/>
</dbReference>
<dbReference type="Proteomes" id="UP000641646">
    <property type="component" value="Unassembled WGS sequence"/>
</dbReference>
<dbReference type="Gene3D" id="2.60.200.20">
    <property type="match status" value="1"/>
</dbReference>
<proteinExistence type="predicted"/>
<comment type="caution">
    <text evidence="2">The sequence shown here is derived from an EMBL/GenBank/DDBJ whole genome shotgun (WGS) entry which is preliminary data.</text>
</comment>
<dbReference type="InterPro" id="IPR008984">
    <property type="entry name" value="SMAD_FHA_dom_sf"/>
</dbReference>
<dbReference type="Pfam" id="PF00498">
    <property type="entry name" value="FHA"/>
    <property type="match status" value="1"/>
</dbReference>
<dbReference type="InterPro" id="IPR000253">
    <property type="entry name" value="FHA_dom"/>
</dbReference>